<proteinExistence type="inferred from homology"/>
<organism evidence="10 11">
    <name type="scientific">Shouchella clausii</name>
    <name type="common">Alkalihalobacillus clausii</name>
    <dbReference type="NCBI Taxonomy" id="79880"/>
    <lineage>
        <taxon>Bacteria</taxon>
        <taxon>Bacillati</taxon>
        <taxon>Bacillota</taxon>
        <taxon>Bacilli</taxon>
        <taxon>Bacillales</taxon>
        <taxon>Bacillaceae</taxon>
        <taxon>Shouchella</taxon>
    </lineage>
</organism>
<dbReference type="Pfam" id="PF02781">
    <property type="entry name" value="G6PD_C"/>
    <property type="match status" value="1"/>
</dbReference>
<feature type="binding site" evidence="7">
    <location>
        <position position="240"/>
    </location>
    <ligand>
        <name>substrate</name>
    </ligand>
</feature>
<comment type="caution">
    <text evidence="10">The sequence shown here is derived from an EMBL/GenBank/DDBJ whole genome shotgun (WGS) entry which is preliminary data.</text>
</comment>
<feature type="binding site" evidence="7">
    <location>
        <begin position="90"/>
        <end position="91"/>
    </location>
    <ligand>
        <name>NADP(+)</name>
        <dbReference type="ChEBI" id="CHEBI:58349"/>
    </ligand>
</feature>
<accession>A0A268P4N2</accession>
<name>A0A268P4N2_SHOCL</name>
<dbReference type="InterPro" id="IPR019796">
    <property type="entry name" value="G6P_DH_AS"/>
</dbReference>
<feature type="active site" description="Proton acceptor" evidence="7">
    <location>
        <position position="245"/>
    </location>
</feature>
<feature type="binding site" evidence="7">
    <location>
        <position position="187"/>
    </location>
    <ligand>
        <name>substrate</name>
    </ligand>
</feature>
<dbReference type="GO" id="GO:0004345">
    <property type="term" value="F:glucose-6-phosphate dehydrogenase activity"/>
    <property type="evidence" value="ECO:0007669"/>
    <property type="project" value="UniProtKB-UniRule"/>
</dbReference>
<dbReference type="PRINTS" id="PR00079">
    <property type="entry name" value="G6PDHDRGNASE"/>
</dbReference>
<feature type="domain" description="Glucose-6-phosphate dehydrogenase C-terminal" evidence="9">
    <location>
        <begin position="195"/>
        <end position="490"/>
    </location>
</feature>
<dbReference type="GO" id="GO:0005829">
    <property type="term" value="C:cytosol"/>
    <property type="evidence" value="ECO:0007669"/>
    <property type="project" value="TreeGrafter"/>
</dbReference>
<feature type="domain" description="Glucose-6-phosphate dehydrogenase NAD-binding" evidence="8">
    <location>
        <begin position="12"/>
        <end position="192"/>
    </location>
</feature>
<dbReference type="Pfam" id="PF00479">
    <property type="entry name" value="G6PD_N"/>
    <property type="match status" value="1"/>
</dbReference>
<dbReference type="NCBIfam" id="TIGR00871">
    <property type="entry name" value="zwf"/>
    <property type="match status" value="1"/>
</dbReference>
<dbReference type="Proteomes" id="UP000216207">
    <property type="component" value="Unassembled WGS sequence"/>
</dbReference>
<comment type="similarity">
    <text evidence="2 7">Belongs to the glucose-6-phosphate dehydrogenase family.</text>
</comment>
<evidence type="ECO:0000313" key="10">
    <source>
        <dbReference type="EMBL" id="PAE90724.1"/>
    </source>
</evidence>
<evidence type="ECO:0000256" key="2">
    <source>
        <dbReference type="ARBA" id="ARBA00009975"/>
    </source>
</evidence>
<reference evidence="10 11" key="1">
    <citation type="submission" date="2017-07" db="EMBL/GenBank/DDBJ databases">
        <title>Isolation and whole genome analysis of endospore-forming bacteria from heroin.</title>
        <authorList>
            <person name="Kalinowski J."/>
            <person name="Ahrens B."/>
            <person name="Al-Dilaimi A."/>
            <person name="Winkler A."/>
            <person name="Wibberg D."/>
            <person name="Schleenbecker U."/>
            <person name="Ruckert C."/>
            <person name="Wolfel R."/>
            <person name="Grass G."/>
        </authorList>
    </citation>
    <scope>NUCLEOTIDE SEQUENCE [LARGE SCALE GENOMIC DNA]</scope>
    <source>
        <strain evidence="10 11">7539</strain>
    </source>
</reference>
<evidence type="ECO:0000256" key="5">
    <source>
        <dbReference type="ARBA" id="ARBA00023002"/>
    </source>
</evidence>
<comment type="catalytic activity">
    <reaction evidence="7">
        <text>D-glucose 6-phosphate + NADP(+) = 6-phospho-D-glucono-1,5-lactone + NADPH + H(+)</text>
        <dbReference type="Rhea" id="RHEA:15841"/>
        <dbReference type="ChEBI" id="CHEBI:15378"/>
        <dbReference type="ChEBI" id="CHEBI:57783"/>
        <dbReference type="ChEBI" id="CHEBI:57955"/>
        <dbReference type="ChEBI" id="CHEBI:58349"/>
        <dbReference type="ChEBI" id="CHEBI:61548"/>
        <dbReference type="EC" id="1.1.1.49"/>
    </reaction>
</comment>
<dbReference type="PROSITE" id="PS00069">
    <property type="entry name" value="G6P_DEHYDROGENASE"/>
    <property type="match status" value="1"/>
</dbReference>
<comment type="pathway">
    <text evidence="1 7">Carbohydrate degradation; pentose phosphate pathway; D-ribulose 5-phosphate from D-glucose 6-phosphate (oxidative stage): step 1/3.</text>
</comment>
<evidence type="ECO:0000256" key="3">
    <source>
        <dbReference type="ARBA" id="ARBA00022526"/>
    </source>
</evidence>
<dbReference type="EC" id="1.1.1.49" evidence="7"/>
<dbReference type="InterPro" id="IPR036291">
    <property type="entry name" value="NAD(P)-bd_dom_sf"/>
</dbReference>
<dbReference type="UniPathway" id="UPA00115">
    <property type="reaction ID" value="UER00408"/>
</dbReference>
<feature type="binding site" evidence="7">
    <location>
        <begin position="15"/>
        <end position="22"/>
    </location>
    <ligand>
        <name>NADP(+)</name>
        <dbReference type="ChEBI" id="CHEBI:58349"/>
    </ligand>
</feature>
<feature type="binding site" evidence="7">
    <location>
        <position position="153"/>
    </location>
    <ligand>
        <name>NADP(+)</name>
        <dbReference type="ChEBI" id="CHEBI:58349"/>
    </ligand>
</feature>
<dbReference type="PIRSF" id="PIRSF000110">
    <property type="entry name" value="G6PD"/>
    <property type="match status" value="1"/>
</dbReference>
<evidence type="ECO:0000259" key="8">
    <source>
        <dbReference type="Pfam" id="PF00479"/>
    </source>
</evidence>
<keyword evidence="3 7" id="KW-0313">Glucose metabolism</keyword>
<dbReference type="Gene3D" id="3.40.50.720">
    <property type="entry name" value="NAD(P)-binding Rossmann-like Domain"/>
    <property type="match status" value="1"/>
</dbReference>
<dbReference type="EMBL" id="NPCC01000004">
    <property type="protein sequence ID" value="PAE90724.1"/>
    <property type="molecule type" value="Genomic_DNA"/>
</dbReference>
<gene>
    <name evidence="7" type="primary">zwf</name>
    <name evidence="10" type="ORF">CHH72_02260</name>
</gene>
<dbReference type="InterPro" id="IPR001282">
    <property type="entry name" value="G6P_DH"/>
</dbReference>
<dbReference type="AlphaFoldDB" id="A0A268P4N2"/>
<evidence type="ECO:0000256" key="7">
    <source>
        <dbReference type="HAMAP-Rule" id="MF_00966"/>
    </source>
</evidence>
<dbReference type="InterPro" id="IPR022675">
    <property type="entry name" value="G6P_DH_C"/>
</dbReference>
<feature type="binding site" evidence="7">
    <location>
        <position position="221"/>
    </location>
    <ligand>
        <name>substrate</name>
    </ligand>
</feature>
<dbReference type="RefSeq" id="WP_011246767.1">
    <property type="nucleotide sequence ID" value="NZ_BOQQ01000010.1"/>
</dbReference>
<keyword evidence="5 7" id="KW-0560">Oxidoreductase</keyword>
<dbReference type="SUPFAM" id="SSF51735">
    <property type="entry name" value="NAD(P)-binding Rossmann-fold domains"/>
    <property type="match status" value="1"/>
</dbReference>
<dbReference type="PANTHER" id="PTHR23429:SF0">
    <property type="entry name" value="GLUCOSE-6-PHOSPHATE 1-DEHYDROGENASE"/>
    <property type="match status" value="1"/>
</dbReference>
<dbReference type="InterPro" id="IPR022674">
    <property type="entry name" value="G6P_DH_NAD-bd"/>
</dbReference>
<dbReference type="GO" id="GO:0006006">
    <property type="term" value="P:glucose metabolic process"/>
    <property type="evidence" value="ECO:0007669"/>
    <property type="project" value="UniProtKB-KW"/>
</dbReference>
<protein>
    <recommendedName>
        <fullName evidence="7">Glucose-6-phosphate 1-dehydrogenase</fullName>
        <shortName evidence="7">G6PD</shortName>
        <ecNumber evidence="7">1.1.1.49</ecNumber>
    </recommendedName>
</protein>
<keyword evidence="4 7" id="KW-0521">NADP</keyword>
<dbReference type="OMA" id="ERAGYYE"/>
<dbReference type="Gene3D" id="3.30.360.10">
    <property type="entry name" value="Dihydrodipicolinate Reductase, domain 2"/>
    <property type="match status" value="1"/>
</dbReference>
<evidence type="ECO:0000256" key="4">
    <source>
        <dbReference type="ARBA" id="ARBA00022857"/>
    </source>
</evidence>
<dbReference type="HAMAP" id="MF_00966">
    <property type="entry name" value="G6PD"/>
    <property type="match status" value="1"/>
</dbReference>
<feature type="binding site" evidence="7">
    <location>
        <position position="345"/>
    </location>
    <ligand>
        <name>substrate</name>
    </ligand>
</feature>
<evidence type="ECO:0000313" key="11">
    <source>
        <dbReference type="Proteomes" id="UP000216207"/>
    </source>
</evidence>
<dbReference type="GO" id="GO:0050661">
    <property type="term" value="F:NADP binding"/>
    <property type="evidence" value="ECO:0007669"/>
    <property type="project" value="UniProtKB-UniRule"/>
</dbReference>
<comment type="function">
    <text evidence="7">Catalyzes the oxidation of glucose 6-phosphate to 6-phosphogluconolactone.</text>
</comment>
<dbReference type="SUPFAM" id="SSF55347">
    <property type="entry name" value="Glyceraldehyde-3-phosphate dehydrogenase-like, C-terminal domain"/>
    <property type="match status" value="1"/>
</dbReference>
<keyword evidence="6 7" id="KW-0119">Carbohydrate metabolism</keyword>
<dbReference type="GO" id="GO:0009051">
    <property type="term" value="P:pentose-phosphate shunt, oxidative branch"/>
    <property type="evidence" value="ECO:0007669"/>
    <property type="project" value="TreeGrafter"/>
</dbReference>
<sequence>MNQIEQAEAVFVIFGSTGDLAKRKLFPSIYNLYRKGNLNEHFAVVGLGRREWDDEKLRTVVMESIQEELGEQRPEVTESFLKHFSYLSFDVTNKDSYSELNDKLHILDETFQIPGNRIFYMAMAPEFFGQIAQSIHNEGLKDTQGWTRLVIEKPFGTDLQSAIRLNDEIRQAFSEDEIYRIDHYLGKEMVQNIQVIRFANAIFGSLWNNRHIANIQVTSSEQLGVEGRGGYYEKSGALRDMVQNHMLQMVSLLAMDVPLRLSTDDIRSEKIKVLRALRPIVGESIKENVVRGQYGRGEINGQEVIGYLEEENVSDSSKTETYVAAKLMIDNHVWAGVPFYIRTGKRMAVKSTKIVVEFKELPLNLYSKENKQTGPNLLIIHIQPDEGMTIVLNGKKIGSADTTPVHLQYRHDSEDRFNTPEAYERLLFDCMMGDATNFAHWDEVSLSWSLVDAISKAWSESGEKLPTYRAGSMGPKEADELLEADGFSWWPVEEM</sequence>
<evidence type="ECO:0000259" key="9">
    <source>
        <dbReference type="Pfam" id="PF02781"/>
    </source>
</evidence>
<evidence type="ECO:0000256" key="1">
    <source>
        <dbReference type="ARBA" id="ARBA00004937"/>
    </source>
</evidence>
<feature type="binding site" evidence="7">
    <location>
        <position position="350"/>
    </location>
    <ligand>
        <name>substrate</name>
    </ligand>
</feature>
<evidence type="ECO:0000256" key="6">
    <source>
        <dbReference type="ARBA" id="ARBA00023277"/>
    </source>
</evidence>
<feature type="binding site" evidence="7">
    <location>
        <position position="183"/>
    </location>
    <ligand>
        <name>substrate</name>
    </ligand>
</feature>
<feature type="binding site" evidence="7">
    <location>
        <position position="49"/>
    </location>
    <ligand>
        <name>NADP(+)</name>
        <dbReference type="ChEBI" id="CHEBI:58349"/>
    </ligand>
</feature>
<dbReference type="PANTHER" id="PTHR23429">
    <property type="entry name" value="GLUCOSE-6-PHOSPHATE 1-DEHYDROGENASE G6PD"/>
    <property type="match status" value="1"/>
</dbReference>